<reference evidence="1 2" key="1">
    <citation type="submission" date="2016-04" db="EMBL/GenBank/DDBJ databases">
        <title>A degradative enzymes factory behind the ericoid mycorrhizal symbiosis.</title>
        <authorList>
            <consortium name="DOE Joint Genome Institute"/>
            <person name="Martino E."/>
            <person name="Morin E."/>
            <person name="Grelet G."/>
            <person name="Kuo A."/>
            <person name="Kohler A."/>
            <person name="Daghino S."/>
            <person name="Barry K."/>
            <person name="Choi C."/>
            <person name="Cichocki N."/>
            <person name="Clum A."/>
            <person name="Copeland A."/>
            <person name="Hainaut M."/>
            <person name="Haridas S."/>
            <person name="Labutti K."/>
            <person name="Lindquist E."/>
            <person name="Lipzen A."/>
            <person name="Khouja H.-R."/>
            <person name="Murat C."/>
            <person name="Ohm R."/>
            <person name="Olson A."/>
            <person name="Spatafora J."/>
            <person name="Veneault-Fourrey C."/>
            <person name="Henrissat B."/>
            <person name="Grigoriev I."/>
            <person name="Martin F."/>
            <person name="Perotto S."/>
        </authorList>
    </citation>
    <scope>NUCLEOTIDE SEQUENCE [LARGE SCALE GENOMIC DNA]</scope>
    <source>
        <strain evidence="1 2">E</strain>
    </source>
</reference>
<dbReference type="EMBL" id="KZ613746">
    <property type="protein sequence ID" value="PMD65682.1"/>
    <property type="molecule type" value="Genomic_DNA"/>
</dbReference>
<dbReference type="PANTHER" id="PTHR33112">
    <property type="entry name" value="DOMAIN PROTEIN, PUTATIVE-RELATED"/>
    <property type="match status" value="1"/>
</dbReference>
<accession>A0A2J6TRQ9</accession>
<gene>
    <name evidence="1" type="ORF">K444DRAFT_703631</name>
</gene>
<evidence type="ECO:0000313" key="1">
    <source>
        <dbReference type="EMBL" id="PMD65682.1"/>
    </source>
</evidence>
<dbReference type="InParanoid" id="A0A2J6TRQ9"/>
<dbReference type="OrthoDB" id="5362512at2759"/>
<dbReference type="RefSeq" id="XP_024742586.1">
    <property type="nucleotide sequence ID" value="XM_024888070.1"/>
</dbReference>
<keyword evidence="2" id="KW-1185">Reference proteome</keyword>
<dbReference type="STRING" id="1095630.A0A2J6TRQ9"/>
<dbReference type="AlphaFoldDB" id="A0A2J6TRQ9"/>
<sequence>MNYVKQRCCSLKSQYHSEMHAFRQREWNQNYKSNHSLLGSRAWAVQEQVLSPRTLHWTPLQIAWSCRCITRSEEDPSGSQPKGPPDDIYLYQTKLICLPQEGLQIAKENITFEEDSPSAISGLAKEVNPHFGKEYLAGIWAHDIYNGLLCSAGAHASYPSTYVAPSWSWASIKMGRLVHPACIPLNETFYLDQSVIVKPTAKILETHFTYAGGDDFGPIVSGKPRINAPFNMTSSFAKNEIRLPWVEDTVPLSSEELEPFVCKLQPSTITCWLDVRLEGDYAVLYSHLGVSGAAFVHITFLASSHFLIPGLNNYPRQHFYRDASASELGFNFRASSWRCRRVETDRCCKNRGWID</sequence>
<name>A0A2J6TRQ9_9HELO</name>
<proteinExistence type="predicted"/>
<dbReference type="Proteomes" id="UP000235371">
    <property type="component" value="Unassembled WGS sequence"/>
</dbReference>
<organism evidence="1 2">
    <name type="scientific">Hyaloscypha bicolor E</name>
    <dbReference type="NCBI Taxonomy" id="1095630"/>
    <lineage>
        <taxon>Eukaryota</taxon>
        <taxon>Fungi</taxon>
        <taxon>Dikarya</taxon>
        <taxon>Ascomycota</taxon>
        <taxon>Pezizomycotina</taxon>
        <taxon>Leotiomycetes</taxon>
        <taxon>Helotiales</taxon>
        <taxon>Hyaloscyphaceae</taxon>
        <taxon>Hyaloscypha</taxon>
        <taxon>Hyaloscypha bicolor</taxon>
    </lineage>
</organism>
<protein>
    <recommendedName>
        <fullName evidence="3">Heterokaryon incompatibility domain-containing protein</fullName>
    </recommendedName>
</protein>
<evidence type="ECO:0000313" key="2">
    <source>
        <dbReference type="Proteomes" id="UP000235371"/>
    </source>
</evidence>
<evidence type="ECO:0008006" key="3">
    <source>
        <dbReference type="Google" id="ProtNLM"/>
    </source>
</evidence>
<dbReference type="PANTHER" id="PTHR33112:SF16">
    <property type="entry name" value="HETEROKARYON INCOMPATIBILITY DOMAIN-CONTAINING PROTEIN"/>
    <property type="match status" value="1"/>
</dbReference>
<dbReference type="GeneID" id="36596146"/>